<dbReference type="Gene3D" id="3.50.50.60">
    <property type="entry name" value="FAD/NAD(P)-binding domain"/>
    <property type="match status" value="1"/>
</dbReference>
<dbReference type="GO" id="GO:0016614">
    <property type="term" value="F:oxidoreductase activity, acting on CH-OH group of donors"/>
    <property type="evidence" value="ECO:0007669"/>
    <property type="project" value="InterPro"/>
</dbReference>
<dbReference type="EMBL" id="JANBVN010000094">
    <property type="protein sequence ID" value="KAJ9144865.1"/>
    <property type="molecule type" value="Genomic_DNA"/>
</dbReference>
<protein>
    <submittedName>
        <fullName evidence="5">GMC oxidoreductase</fullName>
    </submittedName>
</protein>
<organism evidence="5 6">
    <name type="scientific">Coniochaeta hoffmannii</name>
    <dbReference type="NCBI Taxonomy" id="91930"/>
    <lineage>
        <taxon>Eukaryota</taxon>
        <taxon>Fungi</taxon>
        <taxon>Dikarya</taxon>
        <taxon>Ascomycota</taxon>
        <taxon>Pezizomycotina</taxon>
        <taxon>Sordariomycetes</taxon>
        <taxon>Sordariomycetidae</taxon>
        <taxon>Coniochaetales</taxon>
        <taxon>Coniochaetaceae</taxon>
        <taxon>Coniochaeta</taxon>
    </lineage>
</organism>
<dbReference type="Gene3D" id="3.30.560.10">
    <property type="entry name" value="Glucose Oxidase, domain 3"/>
    <property type="match status" value="1"/>
</dbReference>
<feature type="binding site" evidence="2">
    <location>
        <begin position="77"/>
        <end position="80"/>
    </location>
    <ligand>
        <name>FAD</name>
        <dbReference type="ChEBI" id="CHEBI:57692"/>
    </ligand>
</feature>
<comment type="caution">
    <text evidence="5">The sequence shown here is derived from an EMBL/GenBank/DDBJ whole genome shotgun (WGS) entry which is preliminary data.</text>
</comment>
<comment type="cofactor">
    <cofactor evidence="2">
        <name>FAD</name>
        <dbReference type="ChEBI" id="CHEBI:57692"/>
    </cofactor>
</comment>
<sequence>MASRLAEADPSLSILVIEQGNNNFNMDSVIYPALFEQNTFPGSDTALFWRANKSPQLADREPIVETGGILGGGSSINWMVYTRGQWDDFDAWNVSGWRSNEVLPFLRKFETYHGLTNNVSTHGGHGPVHVSKGTYQAPRAEEAWIQGGLKTGYPGIVDLQSLHSNNGTGAWYRYVSPYDGRRQDVGHRYLHPLLQSGRAPNLHVLVGHQVLRILFNETRDGEVKRAVGVEYRPKPSVNDTGSSAKSQLTVTARKLVISSLGAFGSPLLLERSGALGTTSKAHHHFVGYVIRTSLTPNETLNGIAHDTRSRDLPSMIRRDDPQLGWNGHDASSKLRPHAADIPPLGPSFQSAWARDFAPSPNRPLMIMGLFNCYFGDPASLPDDDDAAEYVTTAPWVAYPYSRGHVHVVGQDIDDGYDFDPRWLLDQGGVDLTSHVWGYKTQRAIARGMDIFRGELPAGQPRFPDGSGAAVVEFAEGPIEGSVEYSPEDDAAIVRYVRENIGTSRHPLGTCKMGPRDDGGVVDEHLNVHGISGLKVADMSIPPLEVAANLYNTALMIGEKASGIVIRELRLSTCGK</sequence>
<name>A0AA38VIY1_9PEZI</name>
<feature type="binding site" evidence="2">
    <location>
        <position position="210"/>
    </location>
    <ligand>
        <name>FAD</name>
        <dbReference type="ChEBI" id="CHEBI:57692"/>
    </ligand>
</feature>
<dbReference type="Pfam" id="PF05199">
    <property type="entry name" value="GMC_oxred_C"/>
    <property type="match status" value="1"/>
</dbReference>
<evidence type="ECO:0000256" key="2">
    <source>
        <dbReference type="PIRSR" id="PIRSR000137-2"/>
    </source>
</evidence>
<dbReference type="InterPro" id="IPR036188">
    <property type="entry name" value="FAD/NAD-bd_sf"/>
</dbReference>
<dbReference type="PANTHER" id="PTHR11552:SF78">
    <property type="entry name" value="GLUCOSE-METHANOL-CHOLINE OXIDOREDUCTASE N-TERMINAL DOMAIN-CONTAINING PROTEIN"/>
    <property type="match status" value="1"/>
</dbReference>
<accession>A0AA38VIY1</accession>
<evidence type="ECO:0000313" key="6">
    <source>
        <dbReference type="Proteomes" id="UP001174691"/>
    </source>
</evidence>
<dbReference type="InterPro" id="IPR012132">
    <property type="entry name" value="GMC_OxRdtase"/>
</dbReference>
<reference evidence="5" key="1">
    <citation type="submission" date="2022-07" db="EMBL/GenBank/DDBJ databases">
        <title>Fungi with potential for degradation of polypropylene.</title>
        <authorList>
            <person name="Gostincar C."/>
        </authorList>
    </citation>
    <scope>NUCLEOTIDE SEQUENCE</scope>
    <source>
        <strain evidence="5">EXF-13287</strain>
    </source>
</reference>
<evidence type="ECO:0000259" key="4">
    <source>
        <dbReference type="Pfam" id="PF05199"/>
    </source>
</evidence>
<keyword evidence="6" id="KW-1185">Reference proteome</keyword>
<feature type="domain" description="Glucose-methanol-choline oxidoreductase C-terminal" evidence="4">
    <location>
        <begin position="399"/>
        <end position="557"/>
    </location>
</feature>
<proteinExistence type="inferred from homology"/>
<dbReference type="PANTHER" id="PTHR11552">
    <property type="entry name" value="GLUCOSE-METHANOL-CHOLINE GMC OXIDOREDUCTASE"/>
    <property type="match status" value="1"/>
</dbReference>
<evidence type="ECO:0000313" key="5">
    <source>
        <dbReference type="EMBL" id="KAJ9144865.1"/>
    </source>
</evidence>
<gene>
    <name evidence="5" type="ORF">NKR19_g6261</name>
</gene>
<dbReference type="AlphaFoldDB" id="A0AA38VIY1"/>
<keyword evidence="2" id="KW-0274">FAD</keyword>
<keyword evidence="2" id="KW-0285">Flavoprotein</keyword>
<evidence type="ECO:0000259" key="3">
    <source>
        <dbReference type="Pfam" id="PF00732"/>
    </source>
</evidence>
<dbReference type="SUPFAM" id="SSF54373">
    <property type="entry name" value="FAD-linked reductases, C-terminal domain"/>
    <property type="match status" value="1"/>
</dbReference>
<evidence type="ECO:0000256" key="1">
    <source>
        <dbReference type="ARBA" id="ARBA00010790"/>
    </source>
</evidence>
<dbReference type="InterPro" id="IPR007867">
    <property type="entry name" value="GMC_OxRtase_C"/>
</dbReference>
<dbReference type="SUPFAM" id="SSF51905">
    <property type="entry name" value="FAD/NAD(P)-binding domain"/>
    <property type="match status" value="1"/>
</dbReference>
<comment type="similarity">
    <text evidence="1">Belongs to the GMC oxidoreductase family.</text>
</comment>
<dbReference type="GO" id="GO:0050660">
    <property type="term" value="F:flavin adenine dinucleotide binding"/>
    <property type="evidence" value="ECO:0007669"/>
    <property type="project" value="InterPro"/>
</dbReference>
<dbReference type="PIRSF" id="PIRSF000137">
    <property type="entry name" value="Alcohol_oxidase"/>
    <property type="match status" value="1"/>
</dbReference>
<dbReference type="Proteomes" id="UP001174691">
    <property type="component" value="Unassembled WGS sequence"/>
</dbReference>
<dbReference type="Pfam" id="PF00732">
    <property type="entry name" value="GMC_oxred_N"/>
    <property type="match status" value="1"/>
</dbReference>
<feature type="domain" description="Glucose-methanol-choline oxidoreductase N-terminal" evidence="3">
    <location>
        <begin position="59"/>
        <end position="274"/>
    </location>
</feature>
<dbReference type="InterPro" id="IPR000172">
    <property type="entry name" value="GMC_OxRdtase_N"/>
</dbReference>